<dbReference type="HOGENOM" id="CLU_3171548_0_0_10"/>
<name>E6K6M6_9BACT</name>
<evidence type="ECO:0000313" key="1">
    <source>
        <dbReference type="EMBL" id="EFU30706.1"/>
    </source>
</evidence>
<evidence type="ECO:0000313" key="2">
    <source>
        <dbReference type="Proteomes" id="UP000003112"/>
    </source>
</evidence>
<protein>
    <submittedName>
        <fullName evidence="1">Uncharacterized protein</fullName>
    </submittedName>
</protein>
<organism evidence="1 2">
    <name type="scientific">Segatella buccae ATCC 33574</name>
    <dbReference type="NCBI Taxonomy" id="873513"/>
    <lineage>
        <taxon>Bacteria</taxon>
        <taxon>Pseudomonadati</taxon>
        <taxon>Bacteroidota</taxon>
        <taxon>Bacteroidia</taxon>
        <taxon>Bacteroidales</taxon>
        <taxon>Prevotellaceae</taxon>
        <taxon>Segatella</taxon>
    </lineage>
</organism>
<dbReference type="AlphaFoldDB" id="E6K6M6"/>
<proteinExistence type="predicted"/>
<comment type="caution">
    <text evidence="1">The sequence shown here is derived from an EMBL/GenBank/DDBJ whole genome shotgun (WGS) entry which is preliminary data.</text>
</comment>
<accession>E6K6M6</accession>
<dbReference type="Proteomes" id="UP000003112">
    <property type="component" value="Unassembled WGS sequence"/>
</dbReference>
<dbReference type="STRING" id="873513.HMPREF6485_1275"/>
<sequence length="47" mass="5457">MQHTTVIFNFVMIWAMNPAKKIVKIILNGWILPKVKAAFMLIENVWG</sequence>
<dbReference type="EMBL" id="AEPD01000026">
    <property type="protein sequence ID" value="EFU30706.1"/>
    <property type="molecule type" value="Genomic_DNA"/>
</dbReference>
<keyword evidence="2" id="KW-1185">Reference proteome</keyword>
<gene>
    <name evidence="1" type="ORF">HMPREF6485_1275</name>
</gene>
<reference evidence="1 2" key="1">
    <citation type="submission" date="2010-10" db="EMBL/GenBank/DDBJ databases">
        <authorList>
            <person name="Muzny D."/>
            <person name="Qin X."/>
            <person name="Deng J."/>
            <person name="Jiang H."/>
            <person name="Liu Y."/>
            <person name="Qu J."/>
            <person name="Song X.-Z."/>
            <person name="Zhang L."/>
            <person name="Thornton R."/>
            <person name="Coyle M."/>
            <person name="Francisco L."/>
            <person name="Jackson L."/>
            <person name="Javaid M."/>
            <person name="Korchina V."/>
            <person name="Kovar C."/>
            <person name="Mata R."/>
            <person name="Mathew T."/>
            <person name="Ngo R."/>
            <person name="Nguyen L."/>
            <person name="Nguyen N."/>
            <person name="Okwuonu G."/>
            <person name="Ongeri F."/>
            <person name="Pham C."/>
            <person name="Simmons D."/>
            <person name="Wilczek-Boney K."/>
            <person name="Hale W."/>
            <person name="Jakkamsetti A."/>
            <person name="Pham P."/>
            <person name="Ruth R."/>
            <person name="San Lucas F."/>
            <person name="Warren J."/>
            <person name="Zhang J."/>
            <person name="Zhao Z."/>
            <person name="Zhou C."/>
            <person name="Zhu D."/>
            <person name="Lee S."/>
            <person name="Bess C."/>
            <person name="Blankenburg K."/>
            <person name="Forbes L."/>
            <person name="Fu Q."/>
            <person name="Gubbala S."/>
            <person name="Hirani K."/>
            <person name="Jayaseelan J.C."/>
            <person name="Lara F."/>
            <person name="Munidasa M."/>
            <person name="Palculict T."/>
            <person name="Patil S."/>
            <person name="Pu L.-L."/>
            <person name="Saada N."/>
            <person name="Tang L."/>
            <person name="Weissenberger G."/>
            <person name="Zhu Y."/>
            <person name="Hemphill L."/>
            <person name="Shang Y."/>
            <person name="Youmans B."/>
            <person name="Ayvaz T."/>
            <person name="Ross M."/>
            <person name="Santibanez J."/>
            <person name="Aqrawi P."/>
            <person name="Gross S."/>
            <person name="Joshi V."/>
            <person name="Fowler G."/>
            <person name="Nazareth L."/>
            <person name="Reid J."/>
            <person name="Worley K."/>
            <person name="Petrosino J."/>
            <person name="Highlander S."/>
            <person name="Gibbs R."/>
        </authorList>
    </citation>
    <scope>NUCLEOTIDE SEQUENCE [LARGE SCALE GENOMIC DNA]</scope>
    <source>
        <strain evidence="1 2">ATCC 33574</strain>
    </source>
</reference>